<sequence>MSDPEARYDELLELAYACVLERSAWSDLLGRVSEACGRQRGILMMWDAQQPYAQIALFHQNEAAAAEAYSRHFYELDPTGPAMEHRDQGVWYHDYLELGPERMSRSPYYQEFKRPYGMRGVSCLKLQHDANHSAYLSLLTNQDARDPQPDQQRMLDRITPHLVRASQMANMVEGLKLQLQTRQLLQEQHATPLWLVNGEGRVLFCNTAAEQRLGEPGFPLWQRNDRLSLSLPGLELLALIRQACGRAGPARPGWVRLPGVEPAQLLVTPVRAEARFNLIHQQPLALVTLLDARPRAELLTELFLFTPAECRLAELIVRSQNPEECARRLGVSINTVRSQLRALFAKTGTQKQAEFVGLISRISR</sequence>
<dbReference type="RefSeq" id="WP_182370116.1">
    <property type="nucleotide sequence ID" value="NZ_CP059139.1"/>
</dbReference>
<keyword evidence="3" id="KW-1185">Reference proteome</keyword>
<dbReference type="Gene3D" id="1.10.10.10">
    <property type="entry name" value="Winged helix-like DNA-binding domain superfamily/Winged helix DNA-binding domain"/>
    <property type="match status" value="1"/>
</dbReference>
<gene>
    <name evidence="2" type="ORF">HS968_03195</name>
</gene>
<evidence type="ECO:0000259" key="1">
    <source>
        <dbReference type="SMART" id="SM00421"/>
    </source>
</evidence>
<dbReference type="Proteomes" id="UP000515276">
    <property type="component" value="Chromosome"/>
</dbReference>
<protein>
    <submittedName>
        <fullName evidence="2">Helix-turn-helix transcriptional regulator</fullName>
    </submittedName>
</protein>
<feature type="domain" description="HTH luxR-type" evidence="1">
    <location>
        <begin position="302"/>
        <end position="359"/>
    </location>
</feature>
<dbReference type="GO" id="GO:0006355">
    <property type="term" value="P:regulation of DNA-templated transcription"/>
    <property type="evidence" value="ECO:0007669"/>
    <property type="project" value="InterPro"/>
</dbReference>
<dbReference type="InterPro" id="IPR036388">
    <property type="entry name" value="WH-like_DNA-bd_sf"/>
</dbReference>
<evidence type="ECO:0000313" key="2">
    <source>
        <dbReference type="EMBL" id="QMV64088.1"/>
    </source>
</evidence>
<dbReference type="EMBL" id="CP059139">
    <property type="protein sequence ID" value="QMV64088.1"/>
    <property type="molecule type" value="Genomic_DNA"/>
</dbReference>
<reference evidence="2 3" key="1">
    <citation type="journal article" date="2020" name="G3 (Bethesda)">
        <title>CeMbio - The Caenorhabditis elegans Microbiome Resource.</title>
        <authorList>
            <person name="Dirksen P."/>
            <person name="Assie A."/>
            <person name="Zimmermann J."/>
            <person name="Zhang F."/>
            <person name="Tietje A.M."/>
            <person name="Marsh S.A."/>
            <person name="Felix M.A."/>
            <person name="Shapira M."/>
            <person name="Kaleta C."/>
            <person name="Schulenburg H."/>
            <person name="Samuel B."/>
        </authorList>
    </citation>
    <scope>NUCLEOTIDE SEQUENCE [LARGE SCALE GENOMIC DNA]</scope>
    <source>
        <strain evidence="2 3">MSPm1</strain>
    </source>
</reference>
<dbReference type="InterPro" id="IPR016032">
    <property type="entry name" value="Sig_transdc_resp-reg_C-effctor"/>
</dbReference>
<evidence type="ECO:0000313" key="3">
    <source>
        <dbReference type="Proteomes" id="UP000515276"/>
    </source>
</evidence>
<dbReference type="SUPFAM" id="SSF46894">
    <property type="entry name" value="C-terminal effector domain of the bipartite response regulators"/>
    <property type="match status" value="1"/>
</dbReference>
<name>A0A7G5DQR3_9PSED</name>
<dbReference type="SMART" id="SM00421">
    <property type="entry name" value="HTH_LUXR"/>
    <property type="match status" value="1"/>
</dbReference>
<accession>A0A7G5DQR3</accession>
<dbReference type="GO" id="GO:0003677">
    <property type="term" value="F:DNA binding"/>
    <property type="evidence" value="ECO:0007669"/>
    <property type="project" value="InterPro"/>
</dbReference>
<dbReference type="InterPro" id="IPR000792">
    <property type="entry name" value="Tscrpt_reg_LuxR_C"/>
</dbReference>
<proteinExistence type="predicted"/>
<dbReference type="AlphaFoldDB" id="A0A7G5DQR3"/>
<organism evidence="2 3">
    <name type="scientific">Pseudomonas berkeleyensis</name>
    <dbReference type="NCBI Taxonomy" id="2726956"/>
    <lineage>
        <taxon>Bacteria</taxon>
        <taxon>Pseudomonadati</taxon>
        <taxon>Pseudomonadota</taxon>
        <taxon>Gammaproteobacteria</taxon>
        <taxon>Pseudomonadales</taxon>
        <taxon>Pseudomonadaceae</taxon>
        <taxon>Pseudomonas</taxon>
    </lineage>
</organism>